<dbReference type="Proteomes" id="UP000466442">
    <property type="component" value="Unassembled WGS sequence"/>
</dbReference>
<name>A0A6A4JKT2_APOLU</name>
<gene>
    <name evidence="2" type="ORF">GE061_014651</name>
</gene>
<feature type="region of interest" description="Disordered" evidence="1">
    <location>
        <begin position="40"/>
        <end position="87"/>
    </location>
</feature>
<reference evidence="2" key="1">
    <citation type="journal article" date="2021" name="Mol. Ecol. Resour.">
        <title>Apolygus lucorum genome provides insights into omnivorousness and mesophyll feeding.</title>
        <authorList>
            <person name="Liu Y."/>
            <person name="Liu H."/>
            <person name="Wang H."/>
            <person name="Huang T."/>
            <person name="Liu B."/>
            <person name="Yang B."/>
            <person name="Yin L."/>
            <person name="Li B."/>
            <person name="Zhang Y."/>
            <person name="Zhang S."/>
            <person name="Jiang F."/>
            <person name="Zhang X."/>
            <person name="Ren Y."/>
            <person name="Wang B."/>
            <person name="Wang S."/>
            <person name="Lu Y."/>
            <person name="Wu K."/>
            <person name="Fan W."/>
            <person name="Wang G."/>
        </authorList>
    </citation>
    <scope>NUCLEOTIDE SEQUENCE</scope>
    <source>
        <strain evidence="2">12Hb</strain>
    </source>
</reference>
<organism evidence="2 3">
    <name type="scientific">Apolygus lucorum</name>
    <name type="common">Small green plant bug</name>
    <name type="synonym">Lygocoris lucorum</name>
    <dbReference type="NCBI Taxonomy" id="248454"/>
    <lineage>
        <taxon>Eukaryota</taxon>
        <taxon>Metazoa</taxon>
        <taxon>Ecdysozoa</taxon>
        <taxon>Arthropoda</taxon>
        <taxon>Hexapoda</taxon>
        <taxon>Insecta</taxon>
        <taxon>Pterygota</taxon>
        <taxon>Neoptera</taxon>
        <taxon>Paraneoptera</taxon>
        <taxon>Hemiptera</taxon>
        <taxon>Heteroptera</taxon>
        <taxon>Panheteroptera</taxon>
        <taxon>Cimicomorpha</taxon>
        <taxon>Miridae</taxon>
        <taxon>Mirini</taxon>
        <taxon>Apolygus</taxon>
    </lineage>
</organism>
<feature type="compositionally biased region" description="Polar residues" evidence="1">
    <location>
        <begin position="78"/>
        <end position="87"/>
    </location>
</feature>
<evidence type="ECO:0000313" key="3">
    <source>
        <dbReference type="Proteomes" id="UP000466442"/>
    </source>
</evidence>
<accession>A0A6A4JKT2</accession>
<proteinExistence type="predicted"/>
<dbReference type="AlphaFoldDB" id="A0A6A4JKT2"/>
<feature type="compositionally biased region" description="Pro residues" evidence="1">
    <location>
        <begin position="61"/>
        <end position="71"/>
    </location>
</feature>
<evidence type="ECO:0000256" key="1">
    <source>
        <dbReference type="SAM" id="MobiDB-lite"/>
    </source>
</evidence>
<protein>
    <submittedName>
        <fullName evidence="2">Uncharacterized protein</fullName>
    </submittedName>
</protein>
<feature type="compositionally biased region" description="Basic residues" evidence="1">
    <location>
        <begin position="40"/>
        <end position="52"/>
    </location>
</feature>
<keyword evidence="3" id="KW-1185">Reference proteome</keyword>
<evidence type="ECO:0000313" key="2">
    <source>
        <dbReference type="EMBL" id="KAF6208909.1"/>
    </source>
</evidence>
<dbReference type="EMBL" id="WIXP02000006">
    <property type="protein sequence ID" value="KAF6208909.1"/>
    <property type="molecule type" value="Genomic_DNA"/>
</dbReference>
<sequence>MASNISEIFSHFFSRKSGGKKKSEDIVKEEFNNQTFYRSKSGRYRSINKKRSKLTDDTFAPAPPTAAPGEPPHAHAQTEGTSADASS</sequence>
<feature type="region of interest" description="Disordered" evidence="1">
    <location>
        <begin position="1"/>
        <end position="24"/>
    </location>
</feature>
<comment type="caution">
    <text evidence="2">The sequence shown here is derived from an EMBL/GenBank/DDBJ whole genome shotgun (WGS) entry which is preliminary data.</text>
</comment>